<name>A0A3P7WJC0_HELPZ</name>
<evidence type="ECO:0000313" key="2">
    <source>
        <dbReference type="EMBL" id="VDO60836.1"/>
    </source>
</evidence>
<sequence>MTLRKTGTAVVVVSVLVHVTLMVSADGDADAGRLVRLGFQHETDWGFDMLLERILALERDTVGFTFSESDVHNGEVVRLSFRSSGATERKESSFAQSVADGHDRRRGMANATDAILSAARSELGTTKPGGEAKKAAKKAIAVARGTHHNDVKKKLESRDGERFLYRLAKVRHCQIKDVEKFFGINDENGDLLMDHNMF</sequence>
<dbReference type="EMBL" id="UZAH01025298">
    <property type="protein sequence ID" value="VDO60836.1"/>
    <property type="molecule type" value="Genomic_DNA"/>
</dbReference>
<evidence type="ECO:0000256" key="1">
    <source>
        <dbReference type="SAM" id="SignalP"/>
    </source>
</evidence>
<reference evidence="2" key="1">
    <citation type="submission" date="2018-11" db="EMBL/GenBank/DDBJ databases">
        <authorList>
            <consortium name="Pathogen Informatics"/>
        </authorList>
    </citation>
    <scope>NUCLEOTIDE SEQUENCE [LARGE SCALE GENOMIC DNA]</scope>
</reference>
<protein>
    <submittedName>
        <fullName evidence="2">Uncharacterized protein</fullName>
    </submittedName>
</protein>
<accession>A0A3P7WJC0</accession>
<dbReference type="AlphaFoldDB" id="A0A3P7WJC0"/>
<feature type="signal peptide" evidence="1">
    <location>
        <begin position="1"/>
        <end position="25"/>
    </location>
</feature>
<organism evidence="2">
    <name type="scientific">Heligmosomoides polygyrus</name>
    <name type="common">Parasitic roundworm</name>
    <dbReference type="NCBI Taxonomy" id="6339"/>
    <lineage>
        <taxon>Eukaryota</taxon>
        <taxon>Metazoa</taxon>
        <taxon>Ecdysozoa</taxon>
        <taxon>Nematoda</taxon>
        <taxon>Chromadorea</taxon>
        <taxon>Rhabditida</taxon>
        <taxon>Rhabditina</taxon>
        <taxon>Rhabditomorpha</taxon>
        <taxon>Strongyloidea</taxon>
        <taxon>Heligmosomidae</taxon>
        <taxon>Heligmosomoides</taxon>
    </lineage>
</organism>
<gene>
    <name evidence="2" type="ORF">HPBE_LOCUS4319</name>
</gene>
<keyword evidence="1" id="KW-0732">Signal</keyword>
<proteinExistence type="predicted"/>
<feature type="chain" id="PRO_5018140091" evidence="1">
    <location>
        <begin position="26"/>
        <end position="198"/>
    </location>
</feature>